<comment type="caution">
    <text evidence="2">The sequence shown here is derived from an EMBL/GenBank/DDBJ whole genome shotgun (WGS) entry which is preliminary data.</text>
</comment>
<dbReference type="EMBL" id="BMAW01068770">
    <property type="protein sequence ID" value="GFT65885.1"/>
    <property type="molecule type" value="Genomic_DNA"/>
</dbReference>
<sequence length="535" mass="60103">MDAFPAAPSSTVRPVCVPDKTDALDHVVWQGLVKAFITYQEHKNNCIFVSFSSPTWFQKKTLMDNFKRTIHEAQVENRFDPDAIQWEKISQAFMRNPDRTLKNADKRMGFQFNNMFIVKCFFTFGLRKVEPGMIHLIQTTNVPVLICELPPSSRRSQVEPNLYRRSFEPYDQMLYHRTVMEPHTRYPIPAGTQYILMTVQKTVFALDVLPETILTTLLQNGFRLGDFQKAKHYHQKAYKLPPPTPAHTPIEERPASGKRALAKNYLEVPSRYKKMRIAQATRRIQRPPTPEPATSVFVPPPAPVVVAPPAPVVVAPPAPVTVSPPAPVVVAPSAPVVVSPAPVFVSPPTPETLAPVVAPALPEPTLTDNETYNELMDAVFVPGQSSNNQLHVKSRDRKNKKRSRSPENDWNKPCKNKDTSERMNIQKTNDAKDDDKRNENQPYEVLNTAQMPNPLHQRMAVTISPTPTMMHQPPIYKGPYPPYAFGPQENFIDHNQGNYAMMPMLSQSPINNALPIPTSSVEISPNVCGTPVSNG</sequence>
<name>A0A8X6PE50_NEPPI</name>
<dbReference type="AlphaFoldDB" id="A0A8X6PE50"/>
<feature type="non-terminal residue" evidence="2">
    <location>
        <position position="1"/>
    </location>
</feature>
<gene>
    <name evidence="2" type="primary">AVEN_236479_1</name>
    <name evidence="2" type="ORF">NPIL_286551</name>
</gene>
<dbReference type="Proteomes" id="UP000887013">
    <property type="component" value="Unassembled WGS sequence"/>
</dbReference>
<reference evidence="2" key="1">
    <citation type="submission" date="2020-08" db="EMBL/GenBank/DDBJ databases">
        <title>Multicomponent nature underlies the extraordinary mechanical properties of spider dragline silk.</title>
        <authorList>
            <person name="Kono N."/>
            <person name="Nakamura H."/>
            <person name="Mori M."/>
            <person name="Yoshida Y."/>
            <person name="Ohtoshi R."/>
            <person name="Malay A.D."/>
            <person name="Moran D.A.P."/>
            <person name="Tomita M."/>
            <person name="Numata K."/>
            <person name="Arakawa K."/>
        </authorList>
    </citation>
    <scope>NUCLEOTIDE SEQUENCE</scope>
</reference>
<evidence type="ECO:0000313" key="3">
    <source>
        <dbReference type="Proteomes" id="UP000887013"/>
    </source>
</evidence>
<protein>
    <submittedName>
        <fullName evidence="2">Uncharacterized protein</fullName>
    </submittedName>
</protein>
<proteinExistence type="predicted"/>
<keyword evidence="3" id="KW-1185">Reference proteome</keyword>
<evidence type="ECO:0000313" key="2">
    <source>
        <dbReference type="EMBL" id="GFT65885.1"/>
    </source>
</evidence>
<feature type="compositionally biased region" description="Basic and acidic residues" evidence="1">
    <location>
        <begin position="404"/>
        <end position="421"/>
    </location>
</feature>
<feature type="compositionally biased region" description="Basic residues" evidence="1">
    <location>
        <begin position="392"/>
        <end position="403"/>
    </location>
</feature>
<accession>A0A8X6PE50</accession>
<dbReference type="OrthoDB" id="6437285at2759"/>
<feature type="compositionally biased region" description="Basic and acidic residues" evidence="1">
    <location>
        <begin position="429"/>
        <end position="438"/>
    </location>
</feature>
<organism evidence="2 3">
    <name type="scientific">Nephila pilipes</name>
    <name type="common">Giant wood spider</name>
    <name type="synonym">Nephila maculata</name>
    <dbReference type="NCBI Taxonomy" id="299642"/>
    <lineage>
        <taxon>Eukaryota</taxon>
        <taxon>Metazoa</taxon>
        <taxon>Ecdysozoa</taxon>
        <taxon>Arthropoda</taxon>
        <taxon>Chelicerata</taxon>
        <taxon>Arachnida</taxon>
        <taxon>Araneae</taxon>
        <taxon>Araneomorphae</taxon>
        <taxon>Entelegynae</taxon>
        <taxon>Araneoidea</taxon>
        <taxon>Nephilidae</taxon>
        <taxon>Nephila</taxon>
    </lineage>
</organism>
<feature type="region of interest" description="Disordered" evidence="1">
    <location>
        <begin position="381"/>
        <end position="438"/>
    </location>
</feature>
<evidence type="ECO:0000256" key="1">
    <source>
        <dbReference type="SAM" id="MobiDB-lite"/>
    </source>
</evidence>